<accession>A0A0D0BLP7</accession>
<dbReference type="Proteomes" id="UP000054485">
    <property type="component" value="Unassembled WGS sequence"/>
</dbReference>
<dbReference type="HOGENOM" id="CLU_2499368_0_0_1"/>
<organism evidence="1 2">
    <name type="scientific">Suillus luteus UH-Slu-Lm8-n1</name>
    <dbReference type="NCBI Taxonomy" id="930992"/>
    <lineage>
        <taxon>Eukaryota</taxon>
        <taxon>Fungi</taxon>
        <taxon>Dikarya</taxon>
        <taxon>Basidiomycota</taxon>
        <taxon>Agaricomycotina</taxon>
        <taxon>Agaricomycetes</taxon>
        <taxon>Agaricomycetidae</taxon>
        <taxon>Boletales</taxon>
        <taxon>Suillineae</taxon>
        <taxon>Suillaceae</taxon>
        <taxon>Suillus</taxon>
    </lineage>
</organism>
<protein>
    <submittedName>
        <fullName evidence="1">Uncharacterized protein</fullName>
    </submittedName>
</protein>
<sequence>MIWVDWFKKFERVSVKSRRYTPCLQQQVRNVVLKAAHLVQSLSYHRSQLGTDGRDTVYMHQRAPCSLPLSTIPCWLIRITMETYAT</sequence>
<dbReference type="AlphaFoldDB" id="A0A0D0BLP7"/>
<gene>
    <name evidence="1" type="ORF">CY34DRAFT_354267</name>
</gene>
<keyword evidence="2" id="KW-1185">Reference proteome</keyword>
<reference evidence="2" key="2">
    <citation type="submission" date="2015-01" db="EMBL/GenBank/DDBJ databases">
        <title>Evolutionary Origins and Diversification of the Mycorrhizal Mutualists.</title>
        <authorList>
            <consortium name="DOE Joint Genome Institute"/>
            <consortium name="Mycorrhizal Genomics Consortium"/>
            <person name="Kohler A."/>
            <person name="Kuo A."/>
            <person name="Nagy L.G."/>
            <person name="Floudas D."/>
            <person name="Copeland A."/>
            <person name="Barry K.W."/>
            <person name="Cichocki N."/>
            <person name="Veneault-Fourrey C."/>
            <person name="LaButti K."/>
            <person name="Lindquist E.A."/>
            <person name="Lipzen A."/>
            <person name="Lundell T."/>
            <person name="Morin E."/>
            <person name="Murat C."/>
            <person name="Riley R."/>
            <person name="Ohm R."/>
            <person name="Sun H."/>
            <person name="Tunlid A."/>
            <person name="Henrissat B."/>
            <person name="Grigoriev I.V."/>
            <person name="Hibbett D.S."/>
            <person name="Martin F."/>
        </authorList>
    </citation>
    <scope>NUCLEOTIDE SEQUENCE [LARGE SCALE GENOMIC DNA]</scope>
    <source>
        <strain evidence="2">UH-Slu-Lm8-n1</strain>
    </source>
</reference>
<dbReference type="InParanoid" id="A0A0D0BLP7"/>
<evidence type="ECO:0000313" key="1">
    <source>
        <dbReference type="EMBL" id="KIK46822.1"/>
    </source>
</evidence>
<name>A0A0D0BLP7_9AGAM</name>
<evidence type="ECO:0000313" key="2">
    <source>
        <dbReference type="Proteomes" id="UP000054485"/>
    </source>
</evidence>
<dbReference type="EMBL" id="KN835154">
    <property type="protein sequence ID" value="KIK46822.1"/>
    <property type="molecule type" value="Genomic_DNA"/>
</dbReference>
<proteinExistence type="predicted"/>
<reference evidence="1 2" key="1">
    <citation type="submission" date="2014-04" db="EMBL/GenBank/DDBJ databases">
        <authorList>
            <consortium name="DOE Joint Genome Institute"/>
            <person name="Kuo A."/>
            <person name="Ruytinx J."/>
            <person name="Rineau F."/>
            <person name="Colpaert J."/>
            <person name="Kohler A."/>
            <person name="Nagy L.G."/>
            <person name="Floudas D."/>
            <person name="Copeland A."/>
            <person name="Barry K.W."/>
            <person name="Cichocki N."/>
            <person name="Veneault-Fourrey C."/>
            <person name="LaButti K."/>
            <person name="Lindquist E.A."/>
            <person name="Lipzen A."/>
            <person name="Lundell T."/>
            <person name="Morin E."/>
            <person name="Murat C."/>
            <person name="Sun H."/>
            <person name="Tunlid A."/>
            <person name="Henrissat B."/>
            <person name="Grigoriev I.V."/>
            <person name="Hibbett D.S."/>
            <person name="Martin F."/>
            <person name="Nordberg H.P."/>
            <person name="Cantor M.N."/>
            <person name="Hua S.X."/>
        </authorList>
    </citation>
    <scope>NUCLEOTIDE SEQUENCE [LARGE SCALE GENOMIC DNA]</scope>
    <source>
        <strain evidence="1 2">UH-Slu-Lm8-n1</strain>
    </source>
</reference>